<protein>
    <submittedName>
        <fullName evidence="2">Uncharacterized protein</fullName>
    </submittedName>
</protein>
<evidence type="ECO:0000313" key="3">
    <source>
        <dbReference type="Proteomes" id="UP000770661"/>
    </source>
</evidence>
<dbReference type="AlphaFoldDB" id="A0A8J4YRM4"/>
<keyword evidence="3" id="KW-1185">Reference proteome</keyword>
<feature type="compositionally biased region" description="Basic and acidic residues" evidence="1">
    <location>
        <begin position="175"/>
        <end position="184"/>
    </location>
</feature>
<dbReference type="EMBL" id="JACEEZ010005647">
    <property type="protein sequence ID" value="KAG0725390.1"/>
    <property type="molecule type" value="Genomic_DNA"/>
</dbReference>
<name>A0A8J4YRM4_CHIOP</name>
<evidence type="ECO:0000313" key="2">
    <source>
        <dbReference type="EMBL" id="KAG0725390.1"/>
    </source>
</evidence>
<feature type="compositionally biased region" description="Basic and acidic residues" evidence="1">
    <location>
        <begin position="30"/>
        <end position="41"/>
    </location>
</feature>
<accession>A0A8J4YRM4</accession>
<dbReference type="Proteomes" id="UP000770661">
    <property type="component" value="Unassembled WGS sequence"/>
</dbReference>
<gene>
    <name evidence="2" type="ORF">GWK47_038696</name>
</gene>
<feature type="region of interest" description="Disordered" evidence="1">
    <location>
        <begin position="1"/>
        <end position="184"/>
    </location>
</feature>
<proteinExistence type="predicted"/>
<organism evidence="2 3">
    <name type="scientific">Chionoecetes opilio</name>
    <name type="common">Atlantic snow crab</name>
    <name type="synonym">Cancer opilio</name>
    <dbReference type="NCBI Taxonomy" id="41210"/>
    <lineage>
        <taxon>Eukaryota</taxon>
        <taxon>Metazoa</taxon>
        <taxon>Ecdysozoa</taxon>
        <taxon>Arthropoda</taxon>
        <taxon>Crustacea</taxon>
        <taxon>Multicrustacea</taxon>
        <taxon>Malacostraca</taxon>
        <taxon>Eumalacostraca</taxon>
        <taxon>Eucarida</taxon>
        <taxon>Decapoda</taxon>
        <taxon>Pleocyemata</taxon>
        <taxon>Brachyura</taxon>
        <taxon>Eubrachyura</taxon>
        <taxon>Majoidea</taxon>
        <taxon>Majidae</taxon>
        <taxon>Chionoecetes</taxon>
    </lineage>
</organism>
<comment type="caution">
    <text evidence="2">The sequence shown here is derived from an EMBL/GenBank/DDBJ whole genome shotgun (WGS) entry which is preliminary data.</text>
</comment>
<feature type="compositionally biased region" description="Gly residues" evidence="1">
    <location>
        <begin position="63"/>
        <end position="74"/>
    </location>
</feature>
<sequence length="184" mass="19161">MGPPERPPKTMAKKPPVNRYKQSTVLGAQVKRDGGKRREPKASSGGGTGKCTRSTSEKKAEEGGPGGRKPGGGNPQPSSLGHGEGSILFPVGAHQVVILATQTQKEDRGEGTGDGGPFALGAEMGTPKLMGPPFCHEEFTEDIQPTTPEAQEVRGGKAQGRLTRLGATDPAGKSSTRESRHGRD</sequence>
<evidence type="ECO:0000256" key="1">
    <source>
        <dbReference type="SAM" id="MobiDB-lite"/>
    </source>
</evidence>
<reference evidence="2" key="1">
    <citation type="submission" date="2020-07" db="EMBL/GenBank/DDBJ databases">
        <title>The High-quality genome of the commercially important snow crab, Chionoecetes opilio.</title>
        <authorList>
            <person name="Jeong J.-H."/>
            <person name="Ryu S."/>
        </authorList>
    </citation>
    <scope>NUCLEOTIDE SEQUENCE</scope>
    <source>
        <strain evidence="2">MADBK_172401_WGS</strain>
        <tissue evidence="2">Digestive gland</tissue>
    </source>
</reference>